<dbReference type="SMART" id="SM00729">
    <property type="entry name" value="Elp3"/>
    <property type="match status" value="1"/>
</dbReference>
<dbReference type="Pfam" id="PF04055">
    <property type="entry name" value="Radical_SAM"/>
    <property type="match status" value="1"/>
</dbReference>
<feature type="domain" description="TRAM" evidence="8">
    <location>
        <begin position="413"/>
        <end position="477"/>
    </location>
</feature>
<dbReference type="InterPro" id="IPR007197">
    <property type="entry name" value="rSAM"/>
</dbReference>
<dbReference type="Gene3D" id="2.40.50.140">
    <property type="entry name" value="Nucleic acid-binding proteins"/>
    <property type="match status" value="1"/>
</dbReference>
<dbReference type="InterPro" id="IPR005839">
    <property type="entry name" value="Methylthiotransferase"/>
</dbReference>
<dbReference type="SUPFAM" id="SSF102114">
    <property type="entry name" value="Radical SAM enzymes"/>
    <property type="match status" value="1"/>
</dbReference>
<keyword evidence="5" id="KW-0479">Metal-binding</keyword>
<dbReference type="GO" id="GO:0051539">
    <property type="term" value="F:4 iron, 4 sulfur cluster binding"/>
    <property type="evidence" value="ECO:0007669"/>
    <property type="project" value="UniProtKB-KW"/>
</dbReference>
<comment type="cofactor">
    <cofactor evidence="1">
        <name>[4Fe-4S] cluster</name>
        <dbReference type="ChEBI" id="CHEBI:49883"/>
    </cofactor>
</comment>
<keyword evidence="3" id="KW-0963">Cytoplasm</keyword>
<dbReference type="InterPro" id="IPR020612">
    <property type="entry name" value="Methylthiotransferase_CS"/>
</dbReference>
<dbReference type="CDD" id="cd01335">
    <property type="entry name" value="Radical_SAM"/>
    <property type="match status" value="1"/>
</dbReference>
<dbReference type="GO" id="GO:0035599">
    <property type="term" value="F:aspartic acid methylthiotransferase activity"/>
    <property type="evidence" value="ECO:0007669"/>
    <property type="project" value="TreeGrafter"/>
</dbReference>
<dbReference type="EMBL" id="HBHW01013857">
    <property type="protein sequence ID" value="CAE0042717.1"/>
    <property type="molecule type" value="Transcribed_RNA"/>
</dbReference>
<organism evidence="11">
    <name type="scientific">Rhodosorus marinus</name>
    <dbReference type="NCBI Taxonomy" id="101924"/>
    <lineage>
        <taxon>Eukaryota</taxon>
        <taxon>Rhodophyta</taxon>
        <taxon>Stylonematophyceae</taxon>
        <taxon>Stylonematales</taxon>
        <taxon>Stylonemataceae</taxon>
        <taxon>Rhodosorus</taxon>
    </lineage>
</organism>
<dbReference type="InterPro" id="IPR012340">
    <property type="entry name" value="NA-bd_OB-fold"/>
</dbReference>
<dbReference type="GO" id="GO:0006400">
    <property type="term" value="P:tRNA modification"/>
    <property type="evidence" value="ECO:0007669"/>
    <property type="project" value="InterPro"/>
</dbReference>
<dbReference type="InterPro" id="IPR006638">
    <property type="entry name" value="Elp3/MiaA/NifB-like_rSAM"/>
</dbReference>
<dbReference type="NCBIfam" id="TIGR00089">
    <property type="entry name" value="MiaB/RimO family radical SAM methylthiotransferase"/>
    <property type="match status" value="1"/>
</dbReference>
<dbReference type="NCBIfam" id="TIGR01125">
    <property type="entry name" value="30S ribosomal protein S12 methylthiotransferase RimO"/>
    <property type="match status" value="1"/>
</dbReference>
<evidence type="ECO:0000256" key="5">
    <source>
        <dbReference type="ARBA" id="ARBA00022723"/>
    </source>
</evidence>
<evidence type="ECO:0000256" key="4">
    <source>
        <dbReference type="ARBA" id="ARBA00022691"/>
    </source>
</evidence>
<keyword evidence="7" id="KW-0411">Iron-sulfur</keyword>
<dbReference type="Gene3D" id="3.40.50.12160">
    <property type="entry name" value="Methylthiotransferase, N-terminal domain"/>
    <property type="match status" value="1"/>
</dbReference>
<evidence type="ECO:0000256" key="1">
    <source>
        <dbReference type="ARBA" id="ARBA00001966"/>
    </source>
</evidence>
<proteinExistence type="inferred from homology"/>
<dbReference type="Pfam" id="PF00919">
    <property type="entry name" value="UPF0004"/>
    <property type="match status" value="1"/>
</dbReference>
<feature type="domain" description="Radical SAM core" evidence="10">
    <location>
        <begin position="180"/>
        <end position="410"/>
    </location>
</feature>
<dbReference type="InterPro" id="IPR013848">
    <property type="entry name" value="Methylthiotransferase_N"/>
</dbReference>
<gene>
    <name evidence="11" type="ORF">RMAR00112_LOCUS10688</name>
</gene>
<dbReference type="PROSITE" id="PS01278">
    <property type="entry name" value="MTTASE_RADICAL"/>
    <property type="match status" value="1"/>
</dbReference>
<dbReference type="PROSITE" id="PS50926">
    <property type="entry name" value="TRAM"/>
    <property type="match status" value="1"/>
</dbReference>
<dbReference type="SFLD" id="SFLDG01061">
    <property type="entry name" value="methylthiotransferase"/>
    <property type="match status" value="1"/>
</dbReference>
<evidence type="ECO:0000256" key="7">
    <source>
        <dbReference type="ARBA" id="ARBA00023014"/>
    </source>
</evidence>
<sequence>MMAFIGGLCIQGRDRASSSLSSRSVRRSVEVTEKPVSVSLVPLGCPKNTVDAEVMLGDLEQQGISVLDDESSADVIIVNTCGFIEDAKRESIEAILAAAELKQGSTTKGIVVTGCLAQRYASQLAEELPEVDAVVGFEGYKSLGEKVRKIALNGKKKSRSTVEVGKATVPFRPEWGRRRLAPRHTAYMRVAEGCDHACSFCAIPSFRGKFRSKPWDQVVEEARLLAAKGAVELNLIAEDTNQYGIDFKEDNRRLSDLLYELADIEGIQWIRLLYCYPSYFTDELIDAIANIDKVVKYIDIPLQHISDPVLKRMNRPGAKHTKRLLNRLRDRIPEVEFRSTFITGFPGETQRDHEELVNFVKDFRFHRGGFFTYSEEDGTPAAVLDRQIPEEIKTARRDELTSIQQDIQAEFAEEKIGKVIDVLVDRIEDGRAVGRARFDAPEIDCIVHLLQDIPPGLVVKARVVESDLFDLLADANPQVVNGDYV</sequence>
<name>A0A7S2ZK52_9RHOD</name>
<keyword evidence="4" id="KW-0949">S-adenosyl-L-methionine</keyword>
<dbReference type="InterPro" id="IPR058240">
    <property type="entry name" value="rSAM_sf"/>
</dbReference>
<evidence type="ECO:0000256" key="3">
    <source>
        <dbReference type="ARBA" id="ARBA00022490"/>
    </source>
</evidence>
<dbReference type="GO" id="GO:0046872">
    <property type="term" value="F:metal ion binding"/>
    <property type="evidence" value="ECO:0007669"/>
    <property type="project" value="UniProtKB-KW"/>
</dbReference>
<dbReference type="InterPro" id="IPR005840">
    <property type="entry name" value="Ribosomal_uS12_MeSTrfase_RimO"/>
</dbReference>
<evidence type="ECO:0000313" key="11">
    <source>
        <dbReference type="EMBL" id="CAE0042717.1"/>
    </source>
</evidence>
<dbReference type="AlphaFoldDB" id="A0A7S2ZK52"/>
<dbReference type="PROSITE" id="PS51918">
    <property type="entry name" value="RADICAL_SAM"/>
    <property type="match status" value="1"/>
</dbReference>
<dbReference type="SFLD" id="SFLDF00274">
    <property type="entry name" value="ribosomal_protein_S12_methylth"/>
    <property type="match status" value="1"/>
</dbReference>
<dbReference type="PANTHER" id="PTHR43837:SF1">
    <property type="entry name" value="RIBOSOMAL PROTEIN US12 METHYLTHIOTRANSFERASE RIMO"/>
    <property type="match status" value="1"/>
</dbReference>
<dbReference type="GO" id="GO:0005829">
    <property type="term" value="C:cytosol"/>
    <property type="evidence" value="ECO:0007669"/>
    <property type="project" value="TreeGrafter"/>
</dbReference>
<dbReference type="Gene3D" id="3.80.30.20">
    <property type="entry name" value="tm_1862 like domain"/>
    <property type="match status" value="1"/>
</dbReference>
<evidence type="ECO:0000259" key="10">
    <source>
        <dbReference type="PROSITE" id="PS51918"/>
    </source>
</evidence>
<evidence type="ECO:0000259" key="9">
    <source>
        <dbReference type="PROSITE" id="PS51449"/>
    </source>
</evidence>
<protein>
    <submittedName>
        <fullName evidence="11">Uncharacterized protein</fullName>
    </submittedName>
</protein>
<feature type="domain" description="MTTase N-terminal" evidence="9">
    <location>
        <begin position="36"/>
        <end position="152"/>
    </location>
</feature>
<dbReference type="HAMAP" id="MF_01865">
    <property type="entry name" value="MTTase_RimO"/>
    <property type="match status" value="1"/>
</dbReference>
<dbReference type="Pfam" id="PF18693">
    <property type="entry name" value="TRAM_2"/>
    <property type="match status" value="1"/>
</dbReference>
<dbReference type="PROSITE" id="PS51449">
    <property type="entry name" value="MTTASE_N"/>
    <property type="match status" value="1"/>
</dbReference>
<keyword evidence="6" id="KW-0408">Iron</keyword>
<dbReference type="InterPro" id="IPR038135">
    <property type="entry name" value="Methylthiotransferase_N_sf"/>
</dbReference>
<dbReference type="SFLD" id="SFLDG01082">
    <property type="entry name" value="B12-binding_domain_containing"/>
    <property type="match status" value="1"/>
</dbReference>
<dbReference type="InterPro" id="IPR023404">
    <property type="entry name" value="rSAM_horseshoe"/>
</dbReference>
<evidence type="ECO:0000256" key="2">
    <source>
        <dbReference type="ARBA" id="ARBA00022485"/>
    </source>
</evidence>
<accession>A0A7S2ZK52</accession>
<dbReference type="InterPro" id="IPR002792">
    <property type="entry name" value="TRAM_dom"/>
</dbReference>
<dbReference type="FunFam" id="3.80.30.20:FF:000001">
    <property type="entry name" value="tRNA-2-methylthio-N(6)-dimethylallyladenosine synthase 2"/>
    <property type="match status" value="1"/>
</dbReference>
<dbReference type="PANTHER" id="PTHR43837">
    <property type="entry name" value="RIBOSOMAL PROTEIN S12 METHYLTHIOTRANSFERASE RIMO"/>
    <property type="match status" value="1"/>
</dbReference>
<evidence type="ECO:0000259" key="8">
    <source>
        <dbReference type="PROSITE" id="PS50926"/>
    </source>
</evidence>
<evidence type="ECO:0000256" key="6">
    <source>
        <dbReference type="ARBA" id="ARBA00023004"/>
    </source>
</evidence>
<reference evidence="11" key="1">
    <citation type="submission" date="2021-01" db="EMBL/GenBank/DDBJ databases">
        <authorList>
            <person name="Corre E."/>
            <person name="Pelletier E."/>
            <person name="Niang G."/>
            <person name="Scheremetjew M."/>
            <person name="Finn R."/>
            <person name="Kale V."/>
            <person name="Holt S."/>
            <person name="Cochrane G."/>
            <person name="Meng A."/>
            <person name="Brown T."/>
            <person name="Cohen L."/>
        </authorList>
    </citation>
    <scope>NUCLEOTIDE SEQUENCE</scope>
    <source>
        <strain evidence="11">CCMP 769</strain>
    </source>
</reference>
<dbReference type="SFLD" id="SFLDS00029">
    <property type="entry name" value="Radical_SAM"/>
    <property type="match status" value="1"/>
</dbReference>
<keyword evidence="2" id="KW-0004">4Fe-4S</keyword>